<evidence type="ECO:0000313" key="2">
    <source>
        <dbReference type="Proteomes" id="UP000826212"/>
    </source>
</evidence>
<evidence type="ECO:0000313" key="1">
    <source>
        <dbReference type="EMBL" id="QZE13884.1"/>
    </source>
</evidence>
<name>A0AC61NQZ9_9BACT</name>
<gene>
    <name evidence="1" type="primary">recO</name>
    <name evidence="1" type="ORF">K4L44_15245</name>
</gene>
<organism evidence="1 2">
    <name type="scientific">Halosquirtibacter laminarini</name>
    <dbReference type="NCBI Taxonomy" id="3374600"/>
    <lineage>
        <taxon>Bacteria</taxon>
        <taxon>Pseudomonadati</taxon>
        <taxon>Bacteroidota</taxon>
        <taxon>Bacteroidia</taxon>
        <taxon>Marinilabiliales</taxon>
        <taxon>Prolixibacteraceae</taxon>
        <taxon>Halosquirtibacter</taxon>
    </lineage>
</organism>
<protein>
    <submittedName>
        <fullName evidence="1">DNA repair protein RecO</fullName>
    </submittedName>
</protein>
<dbReference type="Proteomes" id="UP000826212">
    <property type="component" value="Chromosome"/>
</dbReference>
<accession>A0AC61NQZ9</accession>
<keyword evidence="2" id="KW-1185">Reference proteome</keyword>
<sequence>MEPIRTSAIVLGCNDYTTSKKIVKLLTPNFGKIECIVTGVSSKKGKIKRAYLQPSFNLECIVEKKNESKALYTLKEFHIKENYYTIPYDVLKSSQVFFLCEAIQKLTVEDTQQQLLYEFVSNAFQMLDVSDKGAENFHIIFLFELLKIQGYPLSNNEIPLYKTKDIDYKELNIEDLNFNKITTLNWNRNIRNQWIELILRHIEITLNIRFRMKSLSILKQIFD</sequence>
<proteinExistence type="predicted"/>
<dbReference type="EMBL" id="CP081303">
    <property type="protein sequence ID" value="QZE13884.1"/>
    <property type="molecule type" value="Genomic_DNA"/>
</dbReference>
<reference evidence="1" key="1">
    <citation type="submission" date="2021-08" db="EMBL/GenBank/DDBJ databases">
        <title>Novel anaerobic bacterium isolated from sea squirt in East Sea, Republic of Korea.</title>
        <authorList>
            <person name="Nguyen T.H."/>
            <person name="Li Z."/>
            <person name="Lee Y.-J."/>
            <person name="Ko J."/>
            <person name="Kim S.-G."/>
        </authorList>
    </citation>
    <scope>NUCLEOTIDE SEQUENCE</scope>
    <source>
        <strain evidence="1">KCTC 25031</strain>
    </source>
</reference>